<protein>
    <submittedName>
        <fullName evidence="2">Uncharacterized protein</fullName>
    </submittedName>
</protein>
<sequence>MTDKEIDYILSRSEALIEQAFALKDRADAMRRAFGFSVEHYDEELARAFPPHVLAAAMAVERAHVEEAKANAEALIAAQATKPSPSQSSPGRPRMKRIHRFAKV</sequence>
<evidence type="ECO:0000313" key="3">
    <source>
        <dbReference type="Proteomes" id="UP000254573"/>
    </source>
</evidence>
<organism evidence="2 3">
    <name type="scientific">Pandoraea pnomenusa</name>
    <dbReference type="NCBI Taxonomy" id="93220"/>
    <lineage>
        <taxon>Bacteria</taxon>
        <taxon>Pseudomonadati</taxon>
        <taxon>Pseudomonadota</taxon>
        <taxon>Betaproteobacteria</taxon>
        <taxon>Burkholderiales</taxon>
        <taxon>Burkholderiaceae</taxon>
        <taxon>Pandoraea</taxon>
    </lineage>
</organism>
<dbReference type="RefSeq" id="WP_023597365.1">
    <property type="nucleotide sequence ID" value="NZ_CP009553.3"/>
</dbReference>
<dbReference type="KEGG" id="ppnm:LV28_19655"/>
<dbReference type="EMBL" id="UGSG01000001">
    <property type="protein sequence ID" value="SUA80692.1"/>
    <property type="molecule type" value="Genomic_DNA"/>
</dbReference>
<feature type="compositionally biased region" description="Basic residues" evidence="1">
    <location>
        <begin position="93"/>
        <end position="104"/>
    </location>
</feature>
<gene>
    <name evidence="2" type="ORF">NCTC13160_03877</name>
</gene>
<evidence type="ECO:0000313" key="2">
    <source>
        <dbReference type="EMBL" id="SUA80692.1"/>
    </source>
</evidence>
<dbReference type="Proteomes" id="UP000254573">
    <property type="component" value="Unassembled WGS sequence"/>
</dbReference>
<name>A0A378YU47_9BURK</name>
<evidence type="ECO:0000256" key="1">
    <source>
        <dbReference type="SAM" id="MobiDB-lite"/>
    </source>
</evidence>
<accession>A0A378YU47</accession>
<proteinExistence type="predicted"/>
<feature type="region of interest" description="Disordered" evidence="1">
    <location>
        <begin position="78"/>
        <end position="104"/>
    </location>
</feature>
<reference evidence="2 3" key="1">
    <citation type="submission" date="2018-06" db="EMBL/GenBank/DDBJ databases">
        <authorList>
            <consortium name="Pathogen Informatics"/>
            <person name="Doyle S."/>
        </authorList>
    </citation>
    <scope>NUCLEOTIDE SEQUENCE [LARGE SCALE GENOMIC DNA]</scope>
    <source>
        <strain evidence="2 3">NCTC13160</strain>
    </source>
</reference>
<feature type="compositionally biased region" description="Low complexity" evidence="1">
    <location>
        <begin position="78"/>
        <end position="92"/>
    </location>
</feature>
<dbReference type="AlphaFoldDB" id="A0A378YU47"/>